<dbReference type="SUPFAM" id="SSF54909">
    <property type="entry name" value="Dimeric alpha+beta barrel"/>
    <property type="match status" value="1"/>
</dbReference>
<keyword evidence="2" id="KW-1185">Reference proteome</keyword>
<dbReference type="AlphaFoldDB" id="A0A918PGT2"/>
<gene>
    <name evidence="1" type="ORF">GCM10011614_20360</name>
</gene>
<accession>A0A918PGT2</accession>
<dbReference type="Gene3D" id="3.30.70.100">
    <property type="match status" value="1"/>
</dbReference>
<dbReference type="InterPro" id="IPR011008">
    <property type="entry name" value="Dimeric_a/b-barrel"/>
</dbReference>
<comment type="caution">
    <text evidence="1">The sequence shown here is derived from an EMBL/GenBank/DDBJ whole genome shotgun (WGS) entry which is preliminary data.</text>
</comment>
<evidence type="ECO:0000313" key="2">
    <source>
        <dbReference type="Proteomes" id="UP000648075"/>
    </source>
</evidence>
<dbReference type="RefSeq" id="WP_189621094.1">
    <property type="nucleotide sequence ID" value="NZ_BMZA01000006.1"/>
</dbReference>
<protein>
    <recommendedName>
        <fullName evidence="3">DUF1330 domain-containing protein</fullName>
    </recommendedName>
</protein>
<dbReference type="PANTHER" id="PTHR40257:SF1">
    <property type="entry name" value="DUF1330 DOMAIN-CONTAINING PROTEIN"/>
    <property type="match status" value="1"/>
</dbReference>
<reference evidence="1" key="2">
    <citation type="submission" date="2020-09" db="EMBL/GenBank/DDBJ databases">
        <authorList>
            <person name="Sun Q."/>
            <person name="Kim S."/>
        </authorList>
    </citation>
    <scope>NUCLEOTIDE SEQUENCE</scope>
    <source>
        <strain evidence="1">KCTC 32255</strain>
    </source>
</reference>
<sequence length="141" mass="15044">MQTIAITDDAWSDLSACVAPGVPIVSLNLLRFRDTALYPEGSGHAPCSGRTAYYDRYASVTVPIALALGGRLLLSGSAVSHPICPPGEHWDDILMLEYPDIGMLLGLGADPAYQENAIHRTAALRDSRLLVIVRNELAGGD</sequence>
<dbReference type="PANTHER" id="PTHR40257">
    <property type="match status" value="1"/>
</dbReference>
<name>A0A918PGT2_9SPHN</name>
<evidence type="ECO:0000313" key="1">
    <source>
        <dbReference type="EMBL" id="GGZ05332.1"/>
    </source>
</evidence>
<dbReference type="Proteomes" id="UP000648075">
    <property type="component" value="Unassembled WGS sequence"/>
</dbReference>
<evidence type="ECO:0008006" key="3">
    <source>
        <dbReference type="Google" id="ProtNLM"/>
    </source>
</evidence>
<dbReference type="EMBL" id="BMZA01000006">
    <property type="protein sequence ID" value="GGZ05332.1"/>
    <property type="molecule type" value="Genomic_DNA"/>
</dbReference>
<organism evidence="1 2">
    <name type="scientific">Novosphingobium colocasiae</name>
    <dbReference type="NCBI Taxonomy" id="1256513"/>
    <lineage>
        <taxon>Bacteria</taxon>
        <taxon>Pseudomonadati</taxon>
        <taxon>Pseudomonadota</taxon>
        <taxon>Alphaproteobacteria</taxon>
        <taxon>Sphingomonadales</taxon>
        <taxon>Sphingomonadaceae</taxon>
        <taxon>Novosphingobium</taxon>
    </lineage>
</organism>
<proteinExistence type="predicted"/>
<reference evidence="1" key="1">
    <citation type="journal article" date="2014" name="Int. J. Syst. Evol. Microbiol.">
        <title>Complete genome sequence of Corynebacterium casei LMG S-19264T (=DSM 44701T), isolated from a smear-ripened cheese.</title>
        <authorList>
            <consortium name="US DOE Joint Genome Institute (JGI-PGF)"/>
            <person name="Walter F."/>
            <person name="Albersmeier A."/>
            <person name="Kalinowski J."/>
            <person name="Ruckert C."/>
        </authorList>
    </citation>
    <scope>NUCLEOTIDE SEQUENCE</scope>
    <source>
        <strain evidence="1">KCTC 32255</strain>
    </source>
</reference>